<dbReference type="RefSeq" id="WP_013551306.1">
    <property type="nucleotide sequence ID" value="NC_014934.1"/>
</dbReference>
<gene>
    <name evidence="1" type="ordered locus">Celal_2547</name>
</gene>
<protein>
    <submittedName>
        <fullName evidence="1">Uncharacterized protein</fullName>
    </submittedName>
</protein>
<keyword evidence="2" id="KW-1185">Reference proteome</keyword>
<dbReference type="HOGENOM" id="CLU_2599595_0_0_10"/>
<reference evidence="1 2" key="1">
    <citation type="journal article" date="2010" name="Stand. Genomic Sci.">
        <title>Complete genome sequence of Cellulophaga algicola type strain (IC166).</title>
        <authorList>
            <person name="Abt B."/>
            <person name="Lu M."/>
            <person name="Misra M."/>
            <person name="Han C."/>
            <person name="Nolan M."/>
            <person name="Lucas S."/>
            <person name="Hammon N."/>
            <person name="Deshpande S."/>
            <person name="Cheng J.F."/>
            <person name="Tapia R."/>
            <person name="Goodwin L."/>
            <person name="Pitluck S."/>
            <person name="Liolios K."/>
            <person name="Pagani I."/>
            <person name="Ivanova N."/>
            <person name="Mavromatis K."/>
            <person name="Ovchinikova G."/>
            <person name="Pati A."/>
            <person name="Chen A."/>
            <person name="Palaniappan K."/>
            <person name="Land M."/>
            <person name="Hauser L."/>
            <person name="Chang Y.J."/>
            <person name="Jeffries C.D."/>
            <person name="Detter J.C."/>
            <person name="Brambilla E."/>
            <person name="Rohde M."/>
            <person name="Tindall B.J."/>
            <person name="Goker M."/>
            <person name="Woyke T."/>
            <person name="Bristow J."/>
            <person name="Eisen J.A."/>
            <person name="Markowitz V."/>
            <person name="Hugenholtz P."/>
            <person name="Kyrpides N.C."/>
            <person name="Klenk H.P."/>
            <person name="Lapidus A."/>
        </authorList>
    </citation>
    <scope>NUCLEOTIDE SEQUENCE [LARGE SCALE GENOMIC DNA]</scope>
    <source>
        <strain evidence="2">DSM 14237 / IC166 / ACAM 630</strain>
    </source>
</reference>
<evidence type="ECO:0000313" key="1">
    <source>
        <dbReference type="EMBL" id="ADV49834.1"/>
    </source>
</evidence>
<evidence type="ECO:0000313" key="2">
    <source>
        <dbReference type="Proteomes" id="UP000008634"/>
    </source>
</evidence>
<dbReference type="OrthoDB" id="1189226at2"/>
<dbReference type="AlphaFoldDB" id="E6X9R4"/>
<dbReference type="Proteomes" id="UP000008634">
    <property type="component" value="Chromosome"/>
</dbReference>
<sequence length="79" mass="9130">MSGEIYQDWIEDEIVPIGYKFNDVGLNILNRNGFDGQELMKDSMVIMSHQGYAVEFIKTNEGNNPPVYIFVEQGDWLKK</sequence>
<dbReference type="KEGG" id="cao:Celal_2547"/>
<dbReference type="eggNOG" id="ENOG50326IP">
    <property type="taxonomic scope" value="Bacteria"/>
</dbReference>
<dbReference type="EMBL" id="CP002453">
    <property type="protein sequence ID" value="ADV49834.1"/>
    <property type="molecule type" value="Genomic_DNA"/>
</dbReference>
<proteinExistence type="predicted"/>
<name>E6X9R4_CELAD</name>
<accession>E6X9R4</accession>
<organism evidence="1 2">
    <name type="scientific">Cellulophaga algicola (strain DSM 14237 / IC166 / ACAM 630)</name>
    <dbReference type="NCBI Taxonomy" id="688270"/>
    <lineage>
        <taxon>Bacteria</taxon>
        <taxon>Pseudomonadati</taxon>
        <taxon>Bacteroidota</taxon>
        <taxon>Flavobacteriia</taxon>
        <taxon>Flavobacteriales</taxon>
        <taxon>Flavobacteriaceae</taxon>
        <taxon>Cellulophaga</taxon>
    </lineage>
</organism>